<comment type="caution">
    <text evidence="4">The sequence shown here is derived from an EMBL/GenBank/DDBJ whole genome shotgun (WGS) entry which is preliminary data.</text>
</comment>
<dbReference type="FunFam" id="3.40.50.2000:FF:000138">
    <property type="entry name" value="Glycosyltransferase"/>
    <property type="match status" value="2"/>
</dbReference>
<name>A0A835JAK3_9ROSI</name>
<sequence>MSISWSMNSVGLESTAVCHVVAMPFPGRGHINPMMNLCKLLASRKHDILITFVVTEEWLGYISSEPRPDSVRLVTIPNVIPPESLKAVDFPGFYEAVMTKMEAPFEQLLDQIEIPVTAIIGDIEVRWAISLGNRRNIPVAAFWTMSATFLSTLYHFNLFKQNQISPINLLGQVDNIPGISSSDLAELQKVFQKTDQRAMQLALECISKVPQAQYLLFTSIYELEPQVMDTMKDTFQFPVYPIGPAIPYLELEGTNDSNMVPDYLQWLDSQPKGSVLYISLGSFLSVSSTQMDEIFAGLQDSGVRFLWVARGEASRLKDKWSDDRGLLLPWCDQLKVLCHSSIGGFWTHCGWNSTLEAVFAGVPMLTFPLFLDQDPNSKQILEDWRIGRKVRRGGTEENLLTREEIAKLVQNMAMNHVVAMPYPGRGHINPMMNLCKQLVSKNDSILITFIVTEEWLGLIGSDPNKPDRIRFATIPNVIPSETVRSKDWIGFMEAVATKMGAPFERLLDQLEPPAPSLIVADTFLLWAFDAGNQRNIPVASFWPMSAMAFSVFYHFDRFLENGHYPVNFQESSHERVNYIPGVNAMSLMDLPPPMMATKQEILKQTFKMFASVPKAQYFLFPTTYELESQVIDTLKRNFSKQIYPIGPAIPYFGLGDSSTSFASDEDVNYLKWLDFQPCGSVLYVSFGSFLSVSSAQMDEIAAGLCESGVRFLWVARGETERLSKVCGGKGLVARWCDQLRVLCHPSVGGFLSHCGWNSICEGVFAGLPFLTFPIAVDQFPNCKLIVEDWKIGLRVKEFMVENLAYLVTREEISGLVTKFMDLESNEVKEIRRRAKELQGICQCSTSKGGSSETNIMSFIRDDSVLMLPPIVVNNLGFYE</sequence>
<dbReference type="GO" id="GO:0080044">
    <property type="term" value="F:quercetin 7-O-glucosyltransferase activity"/>
    <property type="evidence" value="ECO:0007669"/>
    <property type="project" value="TreeGrafter"/>
</dbReference>
<accession>A0A835JAK3</accession>
<dbReference type="Proteomes" id="UP000657918">
    <property type="component" value="Chromosome 16"/>
</dbReference>
<dbReference type="EMBL" id="JADGMS010000016">
    <property type="protein sequence ID" value="KAF9665846.1"/>
    <property type="molecule type" value="Genomic_DNA"/>
</dbReference>
<gene>
    <name evidence="4" type="ORF">SADUNF_Sadunf16G0166400</name>
</gene>
<evidence type="ECO:0000256" key="1">
    <source>
        <dbReference type="ARBA" id="ARBA00009995"/>
    </source>
</evidence>
<dbReference type="PANTHER" id="PTHR11926">
    <property type="entry name" value="GLUCOSYL/GLUCURONOSYL TRANSFERASES"/>
    <property type="match status" value="1"/>
</dbReference>
<evidence type="ECO:0000256" key="3">
    <source>
        <dbReference type="ARBA" id="ARBA00022679"/>
    </source>
</evidence>
<keyword evidence="3" id="KW-0808">Transferase</keyword>
<proteinExistence type="inferred from homology"/>
<dbReference type="InterPro" id="IPR002213">
    <property type="entry name" value="UDP_glucos_trans"/>
</dbReference>
<keyword evidence="2" id="KW-0328">Glycosyltransferase</keyword>
<dbReference type="AlphaFoldDB" id="A0A835JAK3"/>
<protein>
    <submittedName>
        <fullName evidence="4">Uncharacterized protein</fullName>
    </submittedName>
</protein>
<evidence type="ECO:0000256" key="2">
    <source>
        <dbReference type="ARBA" id="ARBA00022676"/>
    </source>
</evidence>
<keyword evidence="5" id="KW-1185">Reference proteome</keyword>
<dbReference type="PANTHER" id="PTHR11926:SF1395">
    <property type="entry name" value="GLYCOSYLTRANSFERASE"/>
    <property type="match status" value="1"/>
</dbReference>
<dbReference type="CDD" id="cd03784">
    <property type="entry name" value="GT1_Gtf-like"/>
    <property type="match status" value="2"/>
</dbReference>
<organism evidence="4 5">
    <name type="scientific">Salix dunnii</name>
    <dbReference type="NCBI Taxonomy" id="1413687"/>
    <lineage>
        <taxon>Eukaryota</taxon>
        <taxon>Viridiplantae</taxon>
        <taxon>Streptophyta</taxon>
        <taxon>Embryophyta</taxon>
        <taxon>Tracheophyta</taxon>
        <taxon>Spermatophyta</taxon>
        <taxon>Magnoliopsida</taxon>
        <taxon>eudicotyledons</taxon>
        <taxon>Gunneridae</taxon>
        <taxon>Pentapetalae</taxon>
        <taxon>rosids</taxon>
        <taxon>fabids</taxon>
        <taxon>Malpighiales</taxon>
        <taxon>Salicaceae</taxon>
        <taxon>Saliceae</taxon>
        <taxon>Salix</taxon>
    </lineage>
</organism>
<dbReference type="FunFam" id="3.40.50.2000:FF:000152">
    <property type="entry name" value="Glycosyltransferase"/>
    <property type="match status" value="2"/>
</dbReference>
<reference evidence="4 5" key="1">
    <citation type="submission" date="2020-10" db="EMBL/GenBank/DDBJ databases">
        <title>Plant Genome Project.</title>
        <authorList>
            <person name="Zhang R.-G."/>
        </authorList>
    </citation>
    <scope>NUCLEOTIDE SEQUENCE [LARGE SCALE GENOMIC DNA]</scope>
    <source>
        <strain evidence="4">FAFU-HL-1</strain>
        <tissue evidence="4">Leaf</tissue>
    </source>
</reference>
<dbReference type="SUPFAM" id="SSF53756">
    <property type="entry name" value="UDP-Glycosyltransferase/glycogen phosphorylase"/>
    <property type="match status" value="2"/>
</dbReference>
<evidence type="ECO:0000313" key="5">
    <source>
        <dbReference type="Proteomes" id="UP000657918"/>
    </source>
</evidence>
<evidence type="ECO:0000313" key="4">
    <source>
        <dbReference type="EMBL" id="KAF9665846.1"/>
    </source>
</evidence>
<dbReference type="GO" id="GO:0080043">
    <property type="term" value="F:quercetin 3-O-glucosyltransferase activity"/>
    <property type="evidence" value="ECO:0007669"/>
    <property type="project" value="TreeGrafter"/>
</dbReference>
<dbReference type="OrthoDB" id="5835829at2759"/>
<dbReference type="Gene3D" id="3.40.50.2000">
    <property type="entry name" value="Glycogen Phosphorylase B"/>
    <property type="match status" value="4"/>
</dbReference>
<comment type="similarity">
    <text evidence="1">Belongs to the UDP-glycosyltransferase family.</text>
</comment>
<dbReference type="Pfam" id="PF00201">
    <property type="entry name" value="UDPGT"/>
    <property type="match status" value="2"/>
</dbReference>